<accession>A0A4R2CS04</accession>
<dbReference type="GO" id="GO:0003700">
    <property type="term" value="F:DNA-binding transcription factor activity"/>
    <property type="evidence" value="ECO:0007669"/>
    <property type="project" value="InterPro"/>
</dbReference>
<organism evidence="6 7">
    <name type="scientific">Shinella granuli</name>
    <dbReference type="NCBI Taxonomy" id="323621"/>
    <lineage>
        <taxon>Bacteria</taxon>
        <taxon>Pseudomonadati</taxon>
        <taxon>Pseudomonadota</taxon>
        <taxon>Alphaproteobacteria</taxon>
        <taxon>Hyphomicrobiales</taxon>
        <taxon>Rhizobiaceae</taxon>
        <taxon>Shinella</taxon>
    </lineage>
</organism>
<dbReference type="Proteomes" id="UP000295351">
    <property type="component" value="Unassembled WGS sequence"/>
</dbReference>
<keyword evidence="4" id="KW-0804">Transcription</keyword>
<evidence type="ECO:0000256" key="3">
    <source>
        <dbReference type="ARBA" id="ARBA00023125"/>
    </source>
</evidence>
<dbReference type="InterPro" id="IPR036390">
    <property type="entry name" value="WH_DNA-bd_sf"/>
</dbReference>
<proteinExistence type="inferred from homology"/>
<dbReference type="Gene3D" id="1.10.10.10">
    <property type="entry name" value="Winged helix-like DNA-binding domain superfamily/Winged helix DNA-binding domain"/>
    <property type="match status" value="1"/>
</dbReference>
<evidence type="ECO:0000313" key="6">
    <source>
        <dbReference type="EMBL" id="TCN43673.1"/>
    </source>
</evidence>
<feature type="domain" description="HTH lysR-type" evidence="5">
    <location>
        <begin position="12"/>
        <end position="69"/>
    </location>
</feature>
<dbReference type="InterPro" id="IPR000847">
    <property type="entry name" value="LysR_HTH_N"/>
</dbReference>
<name>A0A4R2CS04_SHIGR</name>
<dbReference type="Pfam" id="PF00126">
    <property type="entry name" value="HTH_1"/>
    <property type="match status" value="1"/>
</dbReference>
<dbReference type="SUPFAM" id="SSF53850">
    <property type="entry name" value="Periplasmic binding protein-like II"/>
    <property type="match status" value="1"/>
</dbReference>
<dbReference type="Gene3D" id="3.40.190.10">
    <property type="entry name" value="Periplasmic binding protein-like II"/>
    <property type="match status" value="2"/>
</dbReference>
<dbReference type="PRINTS" id="PR00039">
    <property type="entry name" value="HTHLYSR"/>
</dbReference>
<dbReference type="GO" id="GO:0003677">
    <property type="term" value="F:DNA binding"/>
    <property type="evidence" value="ECO:0007669"/>
    <property type="project" value="UniProtKB-KW"/>
</dbReference>
<dbReference type="PANTHER" id="PTHR30537">
    <property type="entry name" value="HTH-TYPE TRANSCRIPTIONAL REGULATOR"/>
    <property type="match status" value="1"/>
</dbReference>
<protein>
    <submittedName>
        <fullName evidence="6">LysR family glycine cleavage system transcriptional activator</fullName>
    </submittedName>
</protein>
<dbReference type="SUPFAM" id="SSF46785">
    <property type="entry name" value="Winged helix' DNA-binding domain"/>
    <property type="match status" value="1"/>
</dbReference>
<reference evidence="6 7" key="1">
    <citation type="submission" date="2019-03" db="EMBL/GenBank/DDBJ databases">
        <title>Genomic Encyclopedia of Type Strains, Phase IV (KMG-IV): sequencing the most valuable type-strain genomes for metagenomic binning, comparative biology and taxonomic classification.</title>
        <authorList>
            <person name="Goeker M."/>
        </authorList>
    </citation>
    <scope>NUCLEOTIDE SEQUENCE [LARGE SCALE GENOMIC DNA]</scope>
    <source>
        <strain evidence="6 7">DSM 18401</strain>
    </source>
</reference>
<dbReference type="InterPro" id="IPR005119">
    <property type="entry name" value="LysR_subst-bd"/>
</dbReference>
<keyword evidence="3" id="KW-0238">DNA-binding</keyword>
<dbReference type="EMBL" id="SLVX01000009">
    <property type="protein sequence ID" value="TCN43673.1"/>
    <property type="molecule type" value="Genomic_DNA"/>
</dbReference>
<comment type="similarity">
    <text evidence="1">Belongs to the LysR transcriptional regulatory family.</text>
</comment>
<dbReference type="PANTHER" id="PTHR30537:SF5">
    <property type="entry name" value="HTH-TYPE TRANSCRIPTIONAL ACTIVATOR TTDR-RELATED"/>
    <property type="match status" value="1"/>
</dbReference>
<dbReference type="InterPro" id="IPR058163">
    <property type="entry name" value="LysR-type_TF_proteobact-type"/>
</dbReference>
<evidence type="ECO:0000313" key="7">
    <source>
        <dbReference type="Proteomes" id="UP000295351"/>
    </source>
</evidence>
<evidence type="ECO:0000256" key="2">
    <source>
        <dbReference type="ARBA" id="ARBA00023015"/>
    </source>
</evidence>
<evidence type="ECO:0000259" key="5">
    <source>
        <dbReference type="PROSITE" id="PS50931"/>
    </source>
</evidence>
<dbReference type="Pfam" id="PF03466">
    <property type="entry name" value="LysR_substrate"/>
    <property type="match status" value="1"/>
</dbReference>
<dbReference type="AlphaFoldDB" id="A0A4R2CS04"/>
<dbReference type="PROSITE" id="PS50931">
    <property type="entry name" value="HTH_LYSR"/>
    <property type="match status" value="1"/>
</dbReference>
<gene>
    <name evidence="6" type="ORF">EV665_10958</name>
</gene>
<sequence length="298" mass="32146">MRNPQSNRAKLPPLATLPAFSIAARTGSLTLAARELHLTPGAISRQIKSLEDALGVQLFHRGHNAISLTDAGRQYLIHVNAALATLENGTRALLPDRVRLVIQAPITLARRWLIPRLGAYLQENPSVDLNIQSLALGAGDVPDVTVSYKRGSDEARFASAFLLDRTVAVCSPLLIGSMAKTVTPDALLDLPILLDTADAWSWRRWCAAADIPFQPRSGSITFDTDEASIDACMTGLGIGQASPSLIERELREGQLIQLCPAINPIVGAYEIAGPAPTDRAAGFDQWLQTWRTEAATRS</sequence>
<dbReference type="FunFam" id="1.10.10.10:FF:000001">
    <property type="entry name" value="LysR family transcriptional regulator"/>
    <property type="match status" value="1"/>
</dbReference>
<comment type="caution">
    <text evidence="6">The sequence shown here is derived from an EMBL/GenBank/DDBJ whole genome shotgun (WGS) entry which is preliminary data.</text>
</comment>
<keyword evidence="7" id="KW-1185">Reference proteome</keyword>
<evidence type="ECO:0000256" key="4">
    <source>
        <dbReference type="ARBA" id="ARBA00023163"/>
    </source>
</evidence>
<evidence type="ECO:0000256" key="1">
    <source>
        <dbReference type="ARBA" id="ARBA00009437"/>
    </source>
</evidence>
<dbReference type="RefSeq" id="WP_133034848.1">
    <property type="nucleotide sequence ID" value="NZ_BAABEI010000004.1"/>
</dbReference>
<dbReference type="InterPro" id="IPR036388">
    <property type="entry name" value="WH-like_DNA-bd_sf"/>
</dbReference>
<keyword evidence="2" id="KW-0805">Transcription regulation</keyword>